<evidence type="ECO:0000259" key="6">
    <source>
        <dbReference type="Pfam" id="PF00361"/>
    </source>
</evidence>
<dbReference type="PANTHER" id="PTHR42829">
    <property type="entry name" value="NADH-UBIQUINONE OXIDOREDUCTASE CHAIN 5"/>
    <property type="match status" value="1"/>
</dbReference>
<keyword evidence="3 5" id="KW-1133">Transmembrane helix</keyword>
<dbReference type="GO" id="GO:0016020">
    <property type="term" value="C:membrane"/>
    <property type="evidence" value="ECO:0007669"/>
    <property type="project" value="UniProtKB-SubCell"/>
</dbReference>
<dbReference type="GO" id="GO:0003954">
    <property type="term" value="F:NADH dehydrogenase activity"/>
    <property type="evidence" value="ECO:0007669"/>
    <property type="project" value="TreeGrafter"/>
</dbReference>
<keyword evidence="2 5" id="KW-0812">Transmembrane</keyword>
<evidence type="ECO:0000259" key="7">
    <source>
        <dbReference type="Pfam" id="PF00662"/>
    </source>
</evidence>
<feature type="transmembrane region" description="Helical" evidence="5">
    <location>
        <begin position="409"/>
        <end position="427"/>
    </location>
</feature>
<dbReference type="NCBIfam" id="TIGR01974">
    <property type="entry name" value="NDH_I_L"/>
    <property type="match status" value="1"/>
</dbReference>
<dbReference type="PRINTS" id="PR01435">
    <property type="entry name" value="NPOXDRDTASE5"/>
</dbReference>
<evidence type="ECO:0000313" key="8">
    <source>
        <dbReference type="EMBL" id="CAB4825838.1"/>
    </source>
</evidence>
<protein>
    <submittedName>
        <fullName evidence="10">Unannotated protein</fullName>
    </submittedName>
</protein>
<feature type="transmembrane region" description="Helical" evidence="5">
    <location>
        <begin position="30"/>
        <end position="53"/>
    </location>
</feature>
<dbReference type="InterPro" id="IPR001750">
    <property type="entry name" value="ND/Mrp_TM"/>
</dbReference>
<dbReference type="InterPro" id="IPR003945">
    <property type="entry name" value="NU5C-like"/>
</dbReference>
<evidence type="ECO:0000256" key="3">
    <source>
        <dbReference type="ARBA" id="ARBA00022989"/>
    </source>
</evidence>
<dbReference type="PANTHER" id="PTHR42829:SF2">
    <property type="entry name" value="NADH-UBIQUINONE OXIDOREDUCTASE CHAIN 5"/>
    <property type="match status" value="1"/>
</dbReference>
<dbReference type="GO" id="GO:0008137">
    <property type="term" value="F:NADH dehydrogenase (ubiquinone) activity"/>
    <property type="evidence" value="ECO:0007669"/>
    <property type="project" value="InterPro"/>
</dbReference>
<feature type="transmembrane region" description="Helical" evidence="5">
    <location>
        <begin position="6"/>
        <end position="23"/>
    </location>
</feature>
<feature type="domain" description="NADH-Ubiquinone oxidoreductase (complex I) chain 5 N-terminal" evidence="7">
    <location>
        <begin position="70"/>
        <end position="120"/>
    </location>
</feature>
<evidence type="ECO:0000313" key="10">
    <source>
        <dbReference type="EMBL" id="CAB5014989.1"/>
    </source>
</evidence>
<dbReference type="EMBL" id="CAFABE010000027">
    <property type="protein sequence ID" value="CAB4825838.1"/>
    <property type="molecule type" value="Genomic_DNA"/>
</dbReference>
<feature type="transmembrane region" description="Helical" evidence="5">
    <location>
        <begin position="209"/>
        <end position="228"/>
    </location>
</feature>
<evidence type="ECO:0000256" key="1">
    <source>
        <dbReference type="ARBA" id="ARBA00004141"/>
    </source>
</evidence>
<feature type="transmembrane region" description="Helical" evidence="5">
    <location>
        <begin position="281"/>
        <end position="300"/>
    </location>
</feature>
<organism evidence="10">
    <name type="scientific">freshwater metagenome</name>
    <dbReference type="NCBI Taxonomy" id="449393"/>
    <lineage>
        <taxon>unclassified sequences</taxon>
        <taxon>metagenomes</taxon>
        <taxon>ecological metagenomes</taxon>
    </lineage>
</organism>
<keyword evidence="4 5" id="KW-0472">Membrane</keyword>
<feature type="transmembrane region" description="Helical" evidence="5">
    <location>
        <begin position="182"/>
        <end position="203"/>
    </location>
</feature>
<proteinExistence type="predicted"/>
<dbReference type="InterPro" id="IPR018393">
    <property type="entry name" value="NADHpl_OxRdtase_5_subgr"/>
</dbReference>
<gene>
    <name evidence="8" type="ORF">UFOPK3164_00749</name>
    <name evidence="9" type="ORF">UFOPK3427_01247</name>
    <name evidence="10" type="ORF">UFOPK4112_00535</name>
</gene>
<dbReference type="EMBL" id="CAFBLT010000001">
    <property type="protein sequence ID" value="CAB4877861.1"/>
    <property type="molecule type" value="Genomic_DNA"/>
</dbReference>
<comment type="subcellular location">
    <subcellularLocation>
        <location evidence="1">Membrane</location>
        <topology evidence="1">Multi-pass membrane protein</topology>
    </subcellularLocation>
</comment>
<dbReference type="InterPro" id="IPR001516">
    <property type="entry name" value="Proton_antipo_N"/>
</dbReference>
<accession>A0A6J7QFB9</accession>
<evidence type="ECO:0000256" key="2">
    <source>
        <dbReference type="ARBA" id="ARBA00022692"/>
    </source>
</evidence>
<evidence type="ECO:0000313" key="9">
    <source>
        <dbReference type="EMBL" id="CAB4877861.1"/>
    </source>
</evidence>
<dbReference type="PRINTS" id="PR01434">
    <property type="entry name" value="NADHDHGNASE5"/>
</dbReference>
<feature type="transmembrane region" description="Helical" evidence="5">
    <location>
        <begin position="606"/>
        <end position="626"/>
    </location>
</feature>
<feature type="transmembrane region" description="Helical" evidence="5">
    <location>
        <begin position="119"/>
        <end position="137"/>
    </location>
</feature>
<dbReference type="GO" id="GO:0015990">
    <property type="term" value="P:electron transport coupled proton transport"/>
    <property type="evidence" value="ECO:0007669"/>
    <property type="project" value="TreeGrafter"/>
</dbReference>
<feature type="transmembrane region" description="Helical" evidence="5">
    <location>
        <begin position="377"/>
        <end position="397"/>
    </location>
</feature>
<dbReference type="GO" id="GO:0042773">
    <property type="term" value="P:ATP synthesis coupled electron transport"/>
    <property type="evidence" value="ECO:0007669"/>
    <property type="project" value="InterPro"/>
</dbReference>
<dbReference type="AlphaFoldDB" id="A0A6J7QFB9"/>
<sequence>MIQTAFLMPLFPLIGFVILAFAGRRLGERIAGILATSTVAMSFVFAVIVWVAMEGRAPSNREFTQTLFTWLPVGSLQVKVAFLIDPLSITMCLFVTFISAFIHLYSIGYMKGDRDTVKFFLYLNLFVASMLVLVMANNLVLTFVGWEGVGVCSYWLVSYYYDKESAISAGKKAFVYNRIGDVGLLLAMFLIFSKVGTLDYLSIFTKTSAFTPLVATLIGLALLLAATGKSAQIPLFNWLPGSMEGPTPVSALIHAATMVTAGVYLLCRMNPVLFLSPNAELIIAIIGALTAFVAATIATAQRDIKAVLAYSTISQIGYMVLAVGAGAYVAAIFLMIAHAFYKSLLFLAAGSVSHGLNGERDLGRMGALRKIMPWTSATFIVGWLAIAGVPPLSAFWSKGDVLDNVYRKYPYLWAIGLLTAFLTAYYMTRLYKLTFSGDARYKEVGPDGSPPLHPHESPWVMRIPLLVLAVGAATAGMLNLPFVHNFGLDEFLSPVFDATLYNAHESGSLLWLLAIIDSLVAIAGIVVTFFLWKGRSTYPLLERKFLLKEWYWDDMYDTVIGRPGTKLANFSATTVDVTVIDGAVNGIASGVVRTAKSMRKIQTGQIRQYALILAAGILALLVFVLTRVF</sequence>
<dbReference type="EMBL" id="CAFBPM010000004">
    <property type="protein sequence ID" value="CAB5014989.1"/>
    <property type="molecule type" value="Genomic_DNA"/>
</dbReference>
<reference evidence="10" key="1">
    <citation type="submission" date="2020-05" db="EMBL/GenBank/DDBJ databases">
        <authorList>
            <person name="Chiriac C."/>
            <person name="Salcher M."/>
            <person name="Ghai R."/>
            <person name="Kavagutti S V."/>
        </authorList>
    </citation>
    <scope>NUCLEOTIDE SEQUENCE</scope>
</reference>
<feature type="transmembrane region" description="Helical" evidence="5">
    <location>
        <begin position="249"/>
        <end position="266"/>
    </location>
</feature>
<dbReference type="Pfam" id="PF00361">
    <property type="entry name" value="Proton_antipo_M"/>
    <property type="match status" value="1"/>
</dbReference>
<evidence type="ECO:0000256" key="5">
    <source>
        <dbReference type="SAM" id="Phobius"/>
    </source>
</evidence>
<dbReference type="Gene3D" id="1.20.5.2700">
    <property type="match status" value="1"/>
</dbReference>
<name>A0A6J7QFB9_9ZZZZ</name>
<dbReference type="Pfam" id="PF00662">
    <property type="entry name" value="Proton_antipo_N"/>
    <property type="match status" value="1"/>
</dbReference>
<feature type="transmembrane region" description="Helical" evidence="5">
    <location>
        <begin position="87"/>
        <end position="107"/>
    </location>
</feature>
<feature type="transmembrane region" description="Helical" evidence="5">
    <location>
        <begin position="307"/>
        <end position="333"/>
    </location>
</feature>
<feature type="transmembrane region" description="Helical" evidence="5">
    <location>
        <begin position="465"/>
        <end position="488"/>
    </location>
</feature>
<evidence type="ECO:0000256" key="4">
    <source>
        <dbReference type="ARBA" id="ARBA00023136"/>
    </source>
</evidence>
<feature type="transmembrane region" description="Helical" evidence="5">
    <location>
        <begin position="508"/>
        <end position="532"/>
    </location>
</feature>
<dbReference type="NCBIfam" id="NF005141">
    <property type="entry name" value="PRK06590.1"/>
    <property type="match status" value="1"/>
</dbReference>
<feature type="domain" description="NADH:quinone oxidoreductase/Mrp antiporter transmembrane" evidence="6">
    <location>
        <begin position="136"/>
        <end position="423"/>
    </location>
</feature>